<evidence type="ECO:0008006" key="3">
    <source>
        <dbReference type="Google" id="ProtNLM"/>
    </source>
</evidence>
<dbReference type="Proteomes" id="UP000052020">
    <property type="component" value="Unassembled WGS sequence"/>
</dbReference>
<gene>
    <name evidence="1" type="ORF">AMK68_03310</name>
</gene>
<organism evidence="1 2">
    <name type="scientific">candidate division KD3-62 bacterium DG_56</name>
    <dbReference type="NCBI Taxonomy" id="1704032"/>
    <lineage>
        <taxon>Bacteria</taxon>
        <taxon>candidate division KD3-62</taxon>
    </lineage>
</organism>
<reference evidence="1 2" key="1">
    <citation type="journal article" date="2015" name="Microbiome">
        <title>Genomic resolution of linkages in carbon, nitrogen, and sulfur cycling among widespread estuary sediment bacteria.</title>
        <authorList>
            <person name="Baker B.J."/>
            <person name="Lazar C.S."/>
            <person name="Teske A.P."/>
            <person name="Dick G.J."/>
        </authorList>
    </citation>
    <scope>NUCLEOTIDE SEQUENCE [LARGE SCALE GENOMIC DNA]</scope>
    <source>
        <strain evidence="1">DG_56</strain>
    </source>
</reference>
<sequence length="638" mass="69911">MAGAGPLAVSIIGGWAAAELGVSAAWGYAAGAVIGGLLFPQRVDVGTRRVERVTVTSPNKGAPLPIAYGRTRIAGNVIWTGNFRQIARPTGKGGKGGKGVQPGTAMKYSVSAAIALCEGVCGHPPPARPDCILRAWASGEELSLEDLLAMDMVYYSGTADQAADTHIQGLIESDDPDIASRYEGQRVLRYPHACYIVLRNYDLGSTATLPNFHFEVLRYTLADDPGNPVLHDATRPAEADPLFDPGVPYNADYDMNPVLMAVDILTHPRYGMGRPAERMHWASIVAAAQWCRDAGIFTSQVIDHSRSLQAWIEEILAPTGVTLTFSQGQFRMQVPRYAVPPDTTADWAVAIGQVFWRWGARGDSQPVVRDPNNANRLCMVGIRLVAGNYRIAYWTSNDAGATWAYGGMVDNGANFTGHDQIWPSLSVRMNMVCLVFTASDATWANRQVWYSDWNWLGAWTPSVRVSNYVFGARDTGNFPQNDGRIQTDLLGRLHLVWTGQCIDGAGYRELVYYRRATFPIAPAVWGAAELITDTGLSLVSMRSYHAAVTVATDNEPRVSWCEARHVSFGGAENDDWWWGNVVDEAAWPDRDIAPLIDDPLPILPTTRVMYCSRAGGAWGTRETVTSDYSYYQAYPIYP</sequence>
<protein>
    <recommendedName>
        <fullName evidence="3">Tip attachment protein J domain-containing protein</fullName>
    </recommendedName>
</protein>
<evidence type="ECO:0000313" key="2">
    <source>
        <dbReference type="Proteomes" id="UP000052020"/>
    </source>
</evidence>
<dbReference type="AlphaFoldDB" id="A0A0S7XMH5"/>
<comment type="caution">
    <text evidence="1">The sequence shown here is derived from an EMBL/GenBank/DDBJ whole genome shotgun (WGS) entry which is preliminary data.</text>
</comment>
<name>A0A0S7XMH5_9BACT</name>
<dbReference type="EMBL" id="LIZY01000068">
    <property type="protein sequence ID" value="KPJ63685.1"/>
    <property type="molecule type" value="Genomic_DNA"/>
</dbReference>
<feature type="non-terminal residue" evidence="1">
    <location>
        <position position="638"/>
    </location>
</feature>
<accession>A0A0S7XMH5</accession>
<proteinExistence type="predicted"/>
<evidence type="ECO:0000313" key="1">
    <source>
        <dbReference type="EMBL" id="KPJ63685.1"/>
    </source>
</evidence>